<dbReference type="RefSeq" id="WP_184653663.1">
    <property type="nucleotide sequence ID" value="NZ_JACHFR010000005.1"/>
</dbReference>
<reference evidence="1 3" key="2">
    <citation type="submission" date="2020-08" db="EMBL/GenBank/DDBJ databases">
        <title>Genomic Encyclopedia of Type Strains, Phase IV (KMG-IV): sequencing the most valuable type-strain genomes for metagenomic binning, comparative biology and taxonomic classification.</title>
        <authorList>
            <person name="Goeker M."/>
        </authorList>
    </citation>
    <scope>NUCLEOTIDE SEQUENCE [LARGE SCALE GENOMIC DNA]</scope>
    <source>
        <strain evidence="1 3">DSM 103679</strain>
    </source>
</reference>
<dbReference type="NCBIfam" id="TIGR04256">
    <property type="entry name" value="GxxExxY"/>
    <property type="match status" value="1"/>
</dbReference>
<dbReference type="Proteomes" id="UP000593591">
    <property type="component" value="Chromosome"/>
</dbReference>
<reference evidence="2 4" key="1">
    <citation type="submission" date="2018-08" db="EMBL/GenBank/DDBJ databases">
        <title>The first complete genome of Treponema rectale (CHPAT), a commensal spirochete of the bovine rectum.</title>
        <authorList>
            <person name="Staton G.J."/>
            <person name="Clegg S.R."/>
            <person name="Carter S.D."/>
            <person name="Radford A.D."/>
            <person name="Darby A."/>
            <person name="Hall N."/>
            <person name="Birtles R.J."/>
            <person name="Evans N.J."/>
        </authorList>
    </citation>
    <scope>NUCLEOTIDE SEQUENCE [LARGE SCALE GENOMIC DNA]</scope>
    <source>
        <strain evidence="2 4">CHPA</strain>
    </source>
</reference>
<evidence type="ECO:0000313" key="4">
    <source>
        <dbReference type="Proteomes" id="UP000593591"/>
    </source>
</evidence>
<evidence type="ECO:0000313" key="3">
    <source>
        <dbReference type="Proteomes" id="UP000578697"/>
    </source>
</evidence>
<accession>A0A840SKW8</accession>
<gene>
    <name evidence="2" type="ORF">DYE49_09510</name>
    <name evidence="1" type="ORF">HNP77_002392</name>
</gene>
<dbReference type="Pfam" id="PF13366">
    <property type="entry name" value="PDDEXK_3"/>
    <property type="match status" value="1"/>
</dbReference>
<dbReference type="AlphaFoldDB" id="A0A840SKW8"/>
<evidence type="ECO:0000313" key="1">
    <source>
        <dbReference type="EMBL" id="MBB5220002.1"/>
    </source>
</evidence>
<protein>
    <submittedName>
        <fullName evidence="1">GxxExxY protein</fullName>
    </submittedName>
</protein>
<dbReference type="Proteomes" id="UP000578697">
    <property type="component" value="Unassembled WGS sequence"/>
</dbReference>
<name>A0A840SKW8_9SPIR</name>
<evidence type="ECO:0000313" key="2">
    <source>
        <dbReference type="EMBL" id="QOS40679.1"/>
    </source>
</evidence>
<dbReference type="KEGG" id="trc:DYE49_09510"/>
<dbReference type="EMBL" id="JACHFR010000005">
    <property type="protein sequence ID" value="MBB5220002.1"/>
    <property type="molecule type" value="Genomic_DNA"/>
</dbReference>
<sequence>MLVYEEETGKIIKACMNVFNELGNGFLEAVYQEALAIEFELMKIPYKKEAKIEIFYKGNKLNKEYYADFICYDKIIVELKCVSRLVNANKAQVINYLHGTHFAVGLLVNFGESSLKWERLTLLKNKEK</sequence>
<keyword evidence="3" id="KW-1185">Reference proteome</keyword>
<proteinExistence type="predicted"/>
<dbReference type="EMBL" id="CP031517">
    <property type="protein sequence ID" value="QOS40679.1"/>
    <property type="molecule type" value="Genomic_DNA"/>
</dbReference>
<organism evidence="1 3">
    <name type="scientific">Treponema rectale</name>
    <dbReference type="NCBI Taxonomy" id="744512"/>
    <lineage>
        <taxon>Bacteria</taxon>
        <taxon>Pseudomonadati</taxon>
        <taxon>Spirochaetota</taxon>
        <taxon>Spirochaetia</taxon>
        <taxon>Spirochaetales</taxon>
        <taxon>Treponemataceae</taxon>
        <taxon>Treponema</taxon>
    </lineage>
</organism>
<dbReference type="InterPro" id="IPR026350">
    <property type="entry name" value="GxxExxY"/>
</dbReference>